<evidence type="ECO:0000313" key="12">
    <source>
        <dbReference type="EMBL" id="RGR75060.1"/>
    </source>
</evidence>
<keyword evidence="3" id="KW-0813">Transport</keyword>
<evidence type="ECO:0000256" key="10">
    <source>
        <dbReference type="PIRSR" id="PIRSR000077-4"/>
    </source>
</evidence>
<dbReference type="GO" id="GO:0015035">
    <property type="term" value="F:protein-disulfide reductase activity"/>
    <property type="evidence" value="ECO:0007669"/>
    <property type="project" value="UniProtKB-UniRule"/>
</dbReference>
<protein>
    <recommendedName>
        <fullName evidence="2 7">Thioredoxin</fullName>
    </recommendedName>
</protein>
<evidence type="ECO:0000256" key="9">
    <source>
        <dbReference type="PIRSR" id="PIRSR000077-1"/>
    </source>
</evidence>
<reference evidence="12 13" key="1">
    <citation type="submission" date="2018-08" db="EMBL/GenBank/DDBJ databases">
        <title>A genome reference for cultivated species of the human gut microbiota.</title>
        <authorList>
            <person name="Zou Y."/>
            <person name="Xue W."/>
            <person name="Luo G."/>
        </authorList>
    </citation>
    <scope>NUCLEOTIDE SEQUENCE [LARGE SCALE GENOMIC DNA]</scope>
    <source>
        <strain evidence="12 13">AF24-29</strain>
    </source>
</reference>
<gene>
    <name evidence="12" type="primary">trxA</name>
    <name evidence="12" type="ORF">DWY25_06505</name>
</gene>
<evidence type="ECO:0000256" key="4">
    <source>
        <dbReference type="ARBA" id="ARBA00022982"/>
    </source>
</evidence>
<keyword evidence="13" id="KW-1185">Reference proteome</keyword>
<dbReference type="CDD" id="cd02947">
    <property type="entry name" value="TRX_family"/>
    <property type="match status" value="1"/>
</dbReference>
<dbReference type="PROSITE" id="PS00194">
    <property type="entry name" value="THIOREDOXIN_1"/>
    <property type="match status" value="1"/>
</dbReference>
<evidence type="ECO:0000256" key="8">
    <source>
        <dbReference type="PIRNR" id="PIRNR000077"/>
    </source>
</evidence>
<dbReference type="PANTHER" id="PTHR45663:SF11">
    <property type="entry name" value="GEO12009P1"/>
    <property type="match status" value="1"/>
</dbReference>
<dbReference type="InterPro" id="IPR036249">
    <property type="entry name" value="Thioredoxin-like_sf"/>
</dbReference>
<dbReference type="PRINTS" id="PR00421">
    <property type="entry name" value="THIOREDOXIN"/>
</dbReference>
<keyword evidence="4" id="KW-0249">Electron transport</keyword>
<dbReference type="FunFam" id="3.40.30.10:FF:000001">
    <property type="entry name" value="Thioredoxin"/>
    <property type="match status" value="1"/>
</dbReference>
<proteinExistence type="inferred from homology"/>
<dbReference type="GeneID" id="83015055"/>
<accession>A0A412G3G7</accession>
<evidence type="ECO:0000256" key="1">
    <source>
        <dbReference type="ARBA" id="ARBA00008987"/>
    </source>
</evidence>
<feature type="disulfide bond" description="Redox-active" evidence="10">
    <location>
        <begin position="31"/>
        <end position="34"/>
    </location>
</feature>
<dbReference type="EMBL" id="QRUP01000006">
    <property type="protein sequence ID" value="RGR75060.1"/>
    <property type="molecule type" value="Genomic_DNA"/>
</dbReference>
<feature type="active site" description="Nucleophile" evidence="9">
    <location>
        <position position="34"/>
    </location>
</feature>
<dbReference type="InterPro" id="IPR005746">
    <property type="entry name" value="Thioredoxin"/>
</dbReference>
<evidence type="ECO:0000313" key="13">
    <source>
        <dbReference type="Proteomes" id="UP000284178"/>
    </source>
</evidence>
<evidence type="ECO:0000256" key="2">
    <source>
        <dbReference type="ARBA" id="ARBA00020570"/>
    </source>
</evidence>
<evidence type="ECO:0000259" key="11">
    <source>
        <dbReference type="PROSITE" id="PS51352"/>
    </source>
</evidence>
<dbReference type="RefSeq" id="WP_006058611.1">
    <property type="nucleotide sequence ID" value="NZ_CABJCV010000006.1"/>
</dbReference>
<feature type="site" description="Contributes to redox potential value" evidence="9">
    <location>
        <position position="32"/>
    </location>
</feature>
<name>A0A412G3G7_9FIRM</name>
<dbReference type="GO" id="GO:0005737">
    <property type="term" value="C:cytoplasm"/>
    <property type="evidence" value="ECO:0007669"/>
    <property type="project" value="TreeGrafter"/>
</dbReference>
<dbReference type="Proteomes" id="UP000284178">
    <property type="component" value="Unassembled WGS sequence"/>
</dbReference>
<feature type="site" description="Contributes to redox potential value" evidence="9">
    <location>
        <position position="33"/>
    </location>
</feature>
<dbReference type="Gene3D" id="3.40.30.10">
    <property type="entry name" value="Glutaredoxin"/>
    <property type="match status" value="1"/>
</dbReference>
<dbReference type="PANTHER" id="PTHR45663">
    <property type="entry name" value="GEO12009P1"/>
    <property type="match status" value="1"/>
</dbReference>
<organism evidence="12 13">
    <name type="scientific">Holdemania filiformis</name>
    <dbReference type="NCBI Taxonomy" id="61171"/>
    <lineage>
        <taxon>Bacteria</taxon>
        <taxon>Bacillati</taxon>
        <taxon>Bacillota</taxon>
        <taxon>Erysipelotrichia</taxon>
        <taxon>Erysipelotrichales</taxon>
        <taxon>Erysipelotrichaceae</taxon>
        <taxon>Holdemania</taxon>
    </lineage>
</organism>
<feature type="domain" description="Thioredoxin" evidence="11">
    <location>
        <begin position="1"/>
        <end position="106"/>
    </location>
</feature>
<evidence type="ECO:0000256" key="6">
    <source>
        <dbReference type="ARBA" id="ARBA00023284"/>
    </source>
</evidence>
<dbReference type="PIRSF" id="PIRSF000077">
    <property type="entry name" value="Thioredoxin"/>
    <property type="match status" value="1"/>
</dbReference>
<keyword evidence="5 10" id="KW-1015">Disulfide bond</keyword>
<evidence type="ECO:0000256" key="3">
    <source>
        <dbReference type="ARBA" id="ARBA00022448"/>
    </source>
</evidence>
<evidence type="ECO:0000256" key="5">
    <source>
        <dbReference type="ARBA" id="ARBA00023157"/>
    </source>
</evidence>
<feature type="site" description="Deprotonates C-terminal active site Cys" evidence="9">
    <location>
        <position position="25"/>
    </location>
</feature>
<comment type="similarity">
    <text evidence="1 8">Belongs to the thioredoxin family.</text>
</comment>
<sequence>MKNMKIVNTQEFDEITAKDGLVLVDFFADWCGPCKMLAPVLEEVAAKYEGKLDIVKVNVDQSQDLAQRYGVMSIPTLIAFKGGKAVKQSVGFQPKNMLENMIDGLL</sequence>
<keyword evidence="6 10" id="KW-0676">Redox-active center</keyword>
<feature type="active site" description="Nucleophile" evidence="9">
    <location>
        <position position="31"/>
    </location>
</feature>
<dbReference type="Pfam" id="PF00085">
    <property type="entry name" value="Thioredoxin"/>
    <property type="match status" value="1"/>
</dbReference>
<dbReference type="AlphaFoldDB" id="A0A412G3G7"/>
<dbReference type="SUPFAM" id="SSF52833">
    <property type="entry name" value="Thioredoxin-like"/>
    <property type="match status" value="1"/>
</dbReference>
<dbReference type="PROSITE" id="PS51352">
    <property type="entry name" value="THIOREDOXIN_2"/>
    <property type="match status" value="1"/>
</dbReference>
<dbReference type="NCBIfam" id="TIGR01068">
    <property type="entry name" value="thioredoxin"/>
    <property type="match status" value="1"/>
</dbReference>
<dbReference type="InterPro" id="IPR017937">
    <property type="entry name" value="Thioredoxin_CS"/>
</dbReference>
<dbReference type="InterPro" id="IPR013766">
    <property type="entry name" value="Thioredoxin_domain"/>
</dbReference>
<comment type="caution">
    <text evidence="12">The sequence shown here is derived from an EMBL/GenBank/DDBJ whole genome shotgun (WGS) entry which is preliminary data.</text>
</comment>
<evidence type="ECO:0000256" key="7">
    <source>
        <dbReference type="NCBIfam" id="TIGR01068"/>
    </source>
</evidence>